<dbReference type="AlphaFoldDB" id="A0A964T4P0"/>
<dbReference type="Proteomes" id="UP000773614">
    <property type="component" value="Unassembled WGS sequence"/>
</dbReference>
<dbReference type="PANTHER" id="PTHR31862:SF1">
    <property type="entry name" value="UPF0261 DOMAIN PROTEIN (AFU_ORTHOLOGUE AFUA_1G10120)"/>
    <property type="match status" value="1"/>
</dbReference>
<gene>
    <name evidence="2" type="ORF">E4O86_12100</name>
</gene>
<dbReference type="RefSeq" id="WP_161140800.1">
    <property type="nucleotide sequence ID" value="NZ_SPKJ01000038.1"/>
</dbReference>
<dbReference type="GO" id="GO:0016787">
    <property type="term" value="F:hydrolase activity"/>
    <property type="evidence" value="ECO:0007669"/>
    <property type="project" value="UniProtKB-KW"/>
</dbReference>
<dbReference type="SUPFAM" id="SSF51621">
    <property type="entry name" value="Phosphoenolpyruvate/pyruvate domain"/>
    <property type="match status" value="1"/>
</dbReference>
<dbReference type="PANTHER" id="PTHR31862">
    <property type="entry name" value="UPF0261 DOMAIN PROTEIN (AFU_ORTHOLOGUE AFUA_1G10120)"/>
    <property type="match status" value="1"/>
</dbReference>
<organism evidence="2 3">
    <name type="scientific">Propylenella binzhouense</name>
    <dbReference type="NCBI Taxonomy" id="2555902"/>
    <lineage>
        <taxon>Bacteria</taxon>
        <taxon>Pseudomonadati</taxon>
        <taxon>Pseudomonadota</taxon>
        <taxon>Alphaproteobacteria</taxon>
        <taxon>Hyphomicrobiales</taxon>
        <taxon>Propylenellaceae</taxon>
        <taxon>Propylenella</taxon>
    </lineage>
</organism>
<dbReference type="OrthoDB" id="9805644at2"/>
<name>A0A964T4P0_9HYPH</name>
<dbReference type="InterPro" id="IPR051353">
    <property type="entry name" value="Tobamovirus_resist_UPF0261"/>
</dbReference>
<evidence type="ECO:0000313" key="3">
    <source>
        <dbReference type="Proteomes" id="UP000773614"/>
    </source>
</evidence>
<evidence type="ECO:0000259" key="1">
    <source>
        <dbReference type="Pfam" id="PF09370"/>
    </source>
</evidence>
<evidence type="ECO:0000313" key="2">
    <source>
        <dbReference type="EMBL" id="MYZ48451.1"/>
    </source>
</evidence>
<dbReference type="Gene3D" id="3.20.20.70">
    <property type="entry name" value="Aldolase class I"/>
    <property type="match status" value="1"/>
</dbReference>
<comment type="caution">
    <text evidence="2">The sequence shown here is derived from an EMBL/GenBank/DDBJ whole genome shotgun (WGS) entry which is preliminary data.</text>
</comment>
<reference evidence="2" key="1">
    <citation type="submission" date="2019-03" db="EMBL/GenBank/DDBJ databases">
        <title>Afifella sp. nov., isolated from activated sludge.</title>
        <authorList>
            <person name="Li Q."/>
            <person name="Liu Y."/>
        </authorList>
    </citation>
    <scope>NUCLEOTIDE SEQUENCE</scope>
    <source>
        <strain evidence="2">L72</strain>
    </source>
</reference>
<keyword evidence="2" id="KW-0378">Hydrolase</keyword>
<dbReference type="PIRSF" id="PIRSF034452">
    <property type="entry name" value="TIM-br_sig_trnsd"/>
    <property type="match status" value="1"/>
</dbReference>
<dbReference type="InterPro" id="IPR015813">
    <property type="entry name" value="Pyrv/PenolPyrv_kinase-like_dom"/>
</dbReference>
<dbReference type="InterPro" id="IPR013785">
    <property type="entry name" value="Aldolase_TIM"/>
</dbReference>
<sequence length="282" mass="30092">MAQRIAREEIFRRLAGVRSRGEPILGAGASAGIIAKCAEIGGADLLIIYSTGKSRLMGLPTSRIGDSNAITQAMLDEISNVTKTIPLIAGVEATDPTRLDLSRLLDRFIEHDISGVINFPTILMMPGYADKREMVGLGFSREVEMIRVARSKDLFTLAYVFDAEQAKRVADAGCDCICAHVGVTKGGLVSVKDDRPLRELAASVQGIIEGARSVAPDILCLAHGGGFSAPEDTRALYELTDAEGFVGASSIERIPIERAVVDVVKAFKAVPLHMRGQQGAAQ</sequence>
<accession>A0A964T4P0</accession>
<dbReference type="InterPro" id="IPR009215">
    <property type="entry name" value="TIM-br_IGPS-like"/>
</dbReference>
<keyword evidence="3" id="KW-1185">Reference proteome</keyword>
<proteinExistence type="predicted"/>
<feature type="domain" description="TIM-barrel" evidence="1">
    <location>
        <begin position="10"/>
        <end position="269"/>
    </location>
</feature>
<dbReference type="Pfam" id="PF09370">
    <property type="entry name" value="PEP_hydrolase"/>
    <property type="match status" value="1"/>
</dbReference>
<dbReference type="EMBL" id="SPKJ01000038">
    <property type="protein sequence ID" value="MYZ48451.1"/>
    <property type="molecule type" value="Genomic_DNA"/>
</dbReference>
<protein>
    <submittedName>
        <fullName evidence="2">Phosphoenolpyruvate hydrolase family protein</fullName>
    </submittedName>
</protein>